<evidence type="ECO:0000256" key="2">
    <source>
        <dbReference type="ARBA" id="ARBA00022737"/>
    </source>
</evidence>
<dbReference type="HOGENOM" id="CLU_688000_0_0_1"/>
<dbReference type="InterPro" id="IPR003591">
    <property type="entry name" value="Leu-rich_rpt_typical-subtyp"/>
</dbReference>
<keyword evidence="3" id="KW-0472">Membrane</keyword>
<dbReference type="PROSITE" id="PS51450">
    <property type="entry name" value="LRR"/>
    <property type="match status" value="1"/>
</dbReference>
<organism evidence="5 6">
    <name type="scientific">Ciona intestinalis</name>
    <name type="common">Transparent sea squirt</name>
    <name type="synonym">Ascidia intestinalis</name>
    <dbReference type="NCBI Taxonomy" id="7719"/>
    <lineage>
        <taxon>Eukaryota</taxon>
        <taxon>Metazoa</taxon>
        <taxon>Chordata</taxon>
        <taxon>Tunicata</taxon>
        <taxon>Ascidiacea</taxon>
        <taxon>Phlebobranchia</taxon>
        <taxon>Cionidae</taxon>
        <taxon>Ciona</taxon>
    </lineage>
</organism>
<protein>
    <recommendedName>
        <fullName evidence="7">LRRCT domain-containing protein</fullName>
    </recommendedName>
</protein>
<dbReference type="Proteomes" id="UP000008144">
    <property type="component" value="Chromosome 7"/>
</dbReference>
<evidence type="ECO:0008006" key="7">
    <source>
        <dbReference type="Google" id="ProtNLM"/>
    </source>
</evidence>
<keyword evidence="3" id="KW-1133">Transmembrane helix</keyword>
<dbReference type="STRING" id="7719.ENSCINP00000003597"/>
<keyword evidence="6" id="KW-1185">Reference proteome</keyword>
<dbReference type="InParanoid" id="F6ZKG3"/>
<feature type="signal peptide" evidence="4">
    <location>
        <begin position="1"/>
        <end position="19"/>
    </location>
</feature>
<evidence type="ECO:0000256" key="3">
    <source>
        <dbReference type="SAM" id="Phobius"/>
    </source>
</evidence>
<name>F6ZKG3_CIOIN</name>
<accession>F6ZKG3</accession>
<dbReference type="SUPFAM" id="SSF52058">
    <property type="entry name" value="L domain-like"/>
    <property type="match status" value="1"/>
</dbReference>
<dbReference type="InterPro" id="IPR001611">
    <property type="entry name" value="Leu-rich_rpt"/>
</dbReference>
<dbReference type="Pfam" id="PF13855">
    <property type="entry name" value="LRR_8"/>
    <property type="match status" value="2"/>
</dbReference>
<dbReference type="PANTHER" id="PTHR45712">
    <property type="entry name" value="AGAP008170-PA"/>
    <property type="match status" value="1"/>
</dbReference>
<evidence type="ECO:0000256" key="4">
    <source>
        <dbReference type="SAM" id="SignalP"/>
    </source>
</evidence>
<proteinExistence type="predicted"/>
<evidence type="ECO:0000313" key="6">
    <source>
        <dbReference type="Proteomes" id="UP000008144"/>
    </source>
</evidence>
<keyword evidence="2" id="KW-0677">Repeat</keyword>
<reference evidence="6" key="1">
    <citation type="journal article" date="2002" name="Science">
        <title>The draft genome of Ciona intestinalis: insights into chordate and vertebrate origins.</title>
        <authorList>
            <person name="Dehal P."/>
            <person name="Satou Y."/>
            <person name="Campbell R.K."/>
            <person name="Chapman J."/>
            <person name="Degnan B."/>
            <person name="De Tomaso A."/>
            <person name="Davidson B."/>
            <person name="Di Gregorio A."/>
            <person name="Gelpke M."/>
            <person name="Goodstein D.M."/>
            <person name="Harafuji N."/>
            <person name="Hastings K.E."/>
            <person name="Ho I."/>
            <person name="Hotta K."/>
            <person name="Huang W."/>
            <person name="Kawashima T."/>
            <person name="Lemaire P."/>
            <person name="Martinez D."/>
            <person name="Meinertzhagen I.A."/>
            <person name="Necula S."/>
            <person name="Nonaka M."/>
            <person name="Putnam N."/>
            <person name="Rash S."/>
            <person name="Saiga H."/>
            <person name="Satake M."/>
            <person name="Terry A."/>
            <person name="Yamada L."/>
            <person name="Wang H.G."/>
            <person name="Awazu S."/>
            <person name="Azumi K."/>
            <person name="Boore J."/>
            <person name="Branno M."/>
            <person name="Chin-Bow S."/>
            <person name="DeSantis R."/>
            <person name="Doyle S."/>
            <person name="Francino P."/>
            <person name="Keys D.N."/>
            <person name="Haga S."/>
            <person name="Hayashi H."/>
            <person name="Hino K."/>
            <person name="Imai K.S."/>
            <person name="Inaba K."/>
            <person name="Kano S."/>
            <person name="Kobayashi K."/>
            <person name="Kobayashi M."/>
            <person name="Lee B.I."/>
            <person name="Makabe K.W."/>
            <person name="Manohar C."/>
            <person name="Matassi G."/>
            <person name="Medina M."/>
            <person name="Mochizuki Y."/>
            <person name="Mount S."/>
            <person name="Morishita T."/>
            <person name="Miura S."/>
            <person name="Nakayama A."/>
            <person name="Nishizaka S."/>
            <person name="Nomoto H."/>
            <person name="Ohta F."/>
            <person name="Oishi K."/>
            <person name="Rigoutsos I."/>
            <person name="Sano M."/>
            <person name="Sasaki A."/>
            <person name="Sasakura Y."/>
            <person name="Shoguchi E."/>
            <person name="Shin-i T."/>
            <person name="Spagnuolo A."/>
            <person name="Stainier D."/>
            <person name="Suzuki M.M."/>
            <person name="Tassy O."/>
            <person name="Takatori N."/>
            <person name="Tokuoka M."/>
            <person name="Yagi K."/>
            <person name="Yoshizaki F."/>
            <person name="Wada S."/>
            <person name="Zhang C."/>
            <person name="Hyatt P.D."/>
            <person name="Larimer F."/>
            <person name="Detter C."/>
            <person name="Doggett N."/>
            <person name="Glavina T."/>
            <person name="Hawkins T."/>
            <person name="Richardson P."/>
            <person name="Lucas S."/>
            <person name="Kohara Y."/>
            <person name="Levine M."/>
            <person name="Satoh N."/>
            <person name="Rokhsar D.S."/>
        </authorList>
    </citation>
    <scope>NUCLEOTIDE SEQUENCE [LARGE SCALE GENOMIC DNA]</scope>
</reference>
<feature type="chain" id="PRO_5003346905" description="LRRCT domain-containing protein" evidence="4">
    <location>
        <begin position="20"/>
        <end position="401"/>
    </location>
</feature>
<dbReference type="PANTHER" id="PTHR45712:SF22">
    <property type="entry name" value="INSULIN-LIKE GROWTH FACTOR-BINDING PROTEIN COMPLEX ACID LABILE SUBUNIT"/>
    <property type="match status" value="1"/>
</dbReference>
<dbReference type="EMBL" id="EAAA01002492">
    <property type="status" value="NOT_ANNOTATED_CDS"/>
    <property type="molecule type" value="Genomic_DNA"/>
</dbReference>
<dbReference type="GeneTree" id="ENSGT00940000161826"/>
<keyword evidence="4" id="KW-0732">Signal</keyword>
<reference evidence="5" key="3">
    <citation type="submission" date="2025-08" db="UniProtKB">
        <authorList>
            <consortium name="Ensembl"/>
        </authorList>
    </citation>
    <scope>IDENTIFICATION</scope>
</reference>
<reference evidence="5" key="4">
    <citation type="submission" date="2025-09" db="UniProtKB">
        <authorList>
            <consortium name="Ensembl"/>
        </authorList>
    </citation>
    <scope>IDENTIFICATION</scope>
</reference>
<dbReference type="AlphaFoldDB" id="F6ZKG3"/>
<dbReference type="InterPro" id="IPR050333">
    <property type="entry name" value="SLRP"/>
</dbReference>
<keyword evidence="1" id="KW-0433">Leucine-rich repeat</keyword>
<dbReference type="Ensembl" id="ENSCINT00000003597.3">
    <property type="protein sequence ID" value="ENSCINP00000003597.3"/>
    <property type="gene ID" value="ENSCING00000001782.3"/>
</dbReference>
<evidence type="ECO:0000313" key="5">
    <source>
        <dbReference type="Ensembl" id="ENSCINP00000003597.3"/>
    </source>
</evidence>
<dbReference type="InterPro" id="IPR032675">
    <property type="entry name" value="LRR_dom_sf"/>
</dbReference>
<evidence type="ECO:0000256" key="1">
    <source>
        <dbReference type="ARBA" id="ARBA00022614"/>
    </source>
</evidence>
<dbReference type="SMART" id="SM00369">
    <property type="entry name" value="LRR_TYP"/>
    <property type="match status" value="5"/>
</dbReference>
<reference evidence="5" key="2">
    <citation type="journal article" date="2008" name="Genome Biol.">
        <title>Improved genome assembly and evidence-based global gene model set for the chordate Ciona intestinalis: new insight into intron and operon populations.</title>
        <authorList>
            <person name="Satou Y."/>
            <person name="Mineta K."/>
            <person name="Ogasawara M."/>
            <person name="Sasakura Y."/>
            <person name="Shoguchi E."/>
            <person name="Ueno K."/>
            <person name="Yamada L."/>
            <person name="Matsumoto J."/>
            <person name="Wasserscheid J."/>
            <person name="Dewar K."/>
            <person name="Wiley G.B."/>
            <person name="Macmil S.L."/>
            <person name="Roe B.A."/>
            <person name="Zeller R.W."/>
            <person name="Hastings K.E."/>
            <person name="Lemaire P."/>
            <person name="Lindquist E."/>
            <person name="Endo T."/>
            <person name="Hotta K."/>
            <person name="Inaba K."/>
        </authorList>
    </citation>
    <scope>NUCLEOTIDE SEQUENCE [LARGE SCALE GENOMIC DNA]</scope>
    <source>
        <strain evidence="5">wild type</strain>
    </source>
</reference>
<dbReference type="Gene3D" id="3.80.10.10">
    <property type="entry name" value="Ribonuclease Inhibitor"/>
    <property type="match status" value="2"/>
</dbReference>
<sequence length="401" mass="45832">MLFYILIFVVLLYIDDVISSPCHEGTEKLYEHCLMQYTDMALWCDKMNLTEIPDPNHIRSPAPCESALAIYGNDSCITTITPVLFRRYSLVKLLDFSHNRIDKVEADNFENANHLRELDLSYNRIDTVEYKFGKIPRLQSLNLAGNRLRHVGPIQYCKDCALRHLTLHDNVISLVKKNSFDGMNQLTSIDLRNNQLTQLSRSLFKTLCKLETLLLSGNNLHTPQPEWFATIAMNGKQQPIYEVDISNNQFRCDCQAYRYWEFLQVLHKDENDYVRSLGNSVDFVCGDSGPSFSSLTESEVISAGNCSGVDFASHSNMTSLSSFSPFKCEVIKPREVEGRRRAEETEPKLTTISHSETDYITKEIEDGNIFPVGLIVLTVSCISIVIILVMIYVRKTQQKRK</sequence>
<feature type="transmembrane region" description="Helical" evidence="3">
    <location>
        <begin position="369"/>
        <end position="393"/>
    </location>
</feature>
<keyword evidence="3" id="KW-0812">Transmembrane</keyword>